<gene>
    <name evidence="2" type="ORF">PCL_10422</name>
</gene>
<feature type="compositionally biased region" description="Basic and acidic residues" evidence="1">
    <location>
        <begin position="16"/>
        <end position="28"/>
    </location>
</feature>
<organism evidence="2 3">
    <name type="scientific">Purpureocillium lilacinum</name>
    <name type="common">Paecilomyces lilacinus</name>
    <dbReference type="NCBI Taxonomy" id="33203"/>
    <lineage>
        <taxon>Eukaryota</taxon>
        <taxon>Fungi</taxon>
        <taxon>Dikarya</taxon>
        <taxon>Ascomycota</taxon>
        <taxon>Pezizomycotina</taxon>
        <taxon>Sordariomycetes</taxon>
        <taxon>Hypocreomycetidae</taxon>
        <taxon>Hypocreales</taxon>
        <taxon>Ophiocordycipitaceae</taxon>
        <taxon>Purpureocillium</taxon>
    </lineage>
</organism>
<proteinExistence type="predicted"/>
<evidence type="ECO:0000313" key="3">
    <source>
        <dbReference type="Proteomes" id="UP000245956"/>
    </source>
</evidence>
<evidence type="ECO:0000313" key="2">
    <source>
        <dbReference type="EMBL" id="PWI73407.1"/>
    </source>
</evidence>
<dbReference type="AlphaFoldDB" id="A0A2U3EFV6"/>
<dbReference type="EMBL" id="LCWV01000005">
    <property type="protein sequence ID" value="PWI73407.1"/>
    <property type="molecule type" value="Genomic_DNA"/>
</dbReference>
<protein>
    <submittedName>
        <fullName evidence="2">Uncharacterized protein</fullName>
    </submittedName>
</protein>
<feature type="region of interest" description="Disordered" evidence="1">
    <location>
        <begin position="1"/>
        <end position="37"/>
    </location>
</feature>
<name>A0A2U3EFV6_PURLI</name>
<dbReference type="Proteomes" id="UP000245956">
    <property type="component" value="Unassembled WGS sequence"/>
</dbReference>
<accession>A0A2U3EFV6</accession>
<reference evidence="2 3" key="1">
    <citation type="journal article" date="2016" name="Front. Microbiol.">
        <title>Genome and transcriptome sequences reveal the specific parasitism of the nematophagous Purpureocillium lilacinum 36-1.</title>
        <authorList>
            <person name="Xie J."/>
            <person name="Li S."/>
            <person name="Mo C."/>
            <person name="Xiao X."/>
            <person name="Peng D."/>
            <person name="Wang G."/>
            <person name="Xiao Y."/>
        </authorList>
    </citation>
    <scope>NUCLEOTIDE SEQUENCE [LARGE SCALE GENOMIC DNA]</scope>
    <source>
        <strain evidence="2 3">36-1</strain>
    </source>
</reference>
<evidence type="ECO:0000256" key="1">
    <source>
        <dbReference type="SAM" id="MobiDB-lite"/>
    </source>
</evidence>
<comment type="caution">
    <text evidence="2">The sequence shown here is derived from an EMBL/GenBank/DDBJ whole genome shotgun (WGS) entry which is preliminary data.</text>
</comment>
<sequence length="258" mass="27920">MCNYRRARSWPGEGSRSSERMEDGEKTARPKGSQGIKMTAQRAAGTAAGPIKYSLARKPLLPSGPLGGWLVPQANGGTHACPLVPQVQVRVRRAARERNLRQWRGTHGIAGPLSFFGFVSWCSTTRDQVGVENVDISFRLCLTLLSTHRPEYSIICSKSVCKHGNIYKDAGRSLIMQAPCGVLQYSYAGPQTSSTTASAISPNQGRVLQVQQRIRDGAAAGRNSHLDGGTVCRFRQEFLGPGRASEAHCGGGTVRRLI</sequence>